<dbReference type="AlphaFoldDB" id="A0A2A3YS10"/>
<evidence type="ECO:0000313" key="8">
    <source>
        <dbReference type="Proteomes" id="UP000218620"/>
    </source>
</evidence>
<dbReference type="PROSITE" id="PS50949">
    <property type="entry name" value="HTH_GNTR"/>
    <property type="match status" value="1"/>
</dbReference>
<dbReference type="SMART" id="SM00895">
    <property type="entry name" value="FCD"/>
    <property type="match status" value="1"/>
</dbReference>
<sequence length="329" mass="34464">MRRKWFLSQMWSDLNIRGCPRKGLGTDAPDNPADWGLFAGTAVGEKAITMNKAYEIVLAGIEGAFLDGTLSLGDRLPGERALAQRFAVSRSSVREAIRILDAVGLIRSGVGSGPEAGSVIVSEPAVGLSRALKLHVSARHIAPADVLTTRVVLESDAVATAAEAVAAEAGSVARKSPTGDPRTGSGRVHLRRAGELLARMREADIAKATFHDLDARFHRELCAAAGNPVTDIILASLSSSILDYVSAAADGTDDWPWVQAELTAQHAGLLESVLAGDADQARRECADHIHWFAATTGIRATTGSSDSAPADTGSTSTDAPANAIDAWEP</sequence>
<dbReference type="Gene3D" id="1.10.10.10">
    <property type="entry name" value="Winged helix-like DNA-binding domain superfamily/Winged helix DNA-binding domain"/>
    <property type="match status" value="1"/>
</dbReference>
<dbReference type="InterPro" id="IPR008920">
    <property type="entry name" value="TF_FadR/GntR_C"/>
</dbReference>
<keyword evidence="2" id="KW-0238">DNA-binding</keyword>
<dbReference type="PRINTS" id="PR00035">
    <property type="entry name" value="HTHGNTR"/>
</dbReference>
<feature type="compositionally biased region" description="Polar residues" evidence="4">
    <location>
        <begin position="302"/>
        <end position="319"/>
    </location>
</feature>
<reference evidence="9" key="2">
    <citation type="submission" date="2017-03" db="EMBL/GenBank/DDBJ databases">
        <authorList>
            <person name="Monnet C."/>
        </authorList>
    </citation>
    <scope>NUCLEOTIDE SEQUENCE [LARGE SCALE GENOMIC DNA]</scope>
    <source>
        <strain evidence="9">ATCC 9175</strain>
    </source>
</reference>
<dbReference type="SUPFAM" id="SSF48008">
    <property type="entry name" value="GntR ligand-binding domain-like"/>
    <property type="match status" value="1"/>
</dbReference>
<evidence type="ECO:0000313" key="7">
    <source>
        <dbReference type="EMBL" id="SMX91728.1"/>
    </source>
</evidence>
<feature type="domain" description="HTH gntR-type" evidence="5">
    <location>
        <begin position="51"/>
        <end position="123"/>
    </location>
</feature>
<dbReference type="InterPro" id="IPR011711">
    <property type="entry name" value="GntR_C"/>
</dbReference>
<name>A0A2A3YS10_BREAU</name>
<organism evidence="6 8">
    <name type="scientific">Brevibacterium aurantiacum</name>
    <dbReference type="NCBI Taxonomy" id="273384"/>
    <lineage>
        <taxon>Bacteria</taxon>
        <taxon>Bacillati</taxon>
        <taxon>Actinomycetota</taxon>
        <taxon>Actinomycetes</taxon>
        <taxon>Micrococcales</taxon>
        <taxon>Brevibacteriaceae</taxon>
        <taxon>Brevibacterium</taxon>
    </lineage>
</organism>
<dbReference type="CDD" id="cd07377">
    <property type="entry name" value="WHTH_GntR"/>
    <property type="match status" value="1"/>
</dbReference>
<reference evidence="6 8" key="1">
    <citation type="journal article" date="2017" name="Elife">
        <title>Extensive horizontal gene transfer in cheese-associated bacteria.</title>
        <authorList>
            <person name="Bonham K.S."/>
            <person name="Wolfe B.E."/>
            <person name="Dutton R.J."/>
        </authorList>
    </citation>
    <scope>NUCLEOTIDE SEQUENCE [LARGE SCALE GENOMIC DNA]</scope>
    <source>
        <strain evidence="6 8">962_8</strain>
    </source>
</reference>
<dbReference type="EMBL" id="NRGQ01000022">
    <property type="protein sequence ID" value="PCC42096.1"/>
    <property type="molecule type" value="Genomic_DNA"/>
</dbReference>
<evidence type="ECO:0000256" key="1">
    <source>
        <dbReference type="ARBA" id="ARBA00023015"/>
    </source>
</evidence>
<dbReference type="PANTHER" id="PTHR43537:SF24">
    <property type="entry name" value="GLUCONATE OPERON TRANSCRIPTIONAL REPRESSOR"/>
    <property type="match status" value="1"/>
</dbReference>
<dbReference type="EMBL" id="FXZB01000020">
    <property type="protein sequence ID" value="SMX91728.1"/>
    <property type="molecule type" value="Genomic_DNA"/>
</dbReference>
<dbReference type="GO" id="GO:0003677">
    <property type="term" value="F:DNA binding"/>
    <property type="evidence" value="ECO:0007669"/>
    <property type="project" value="UniProtKB-KW"/>
</dbReference>
<reference evidence="7" key="3">
    <citation type="submission" date="2017-03" db="EMBL/GenBank/DDBJ databases">
        <authorList>
            <person name="Afonso C.L."/>
            <person name="Miller P.J."/>
            <person name="Scott M.A."/>
            <person name="Spackman E."/>
            <person name="Goraichik I."/>
            <person name="Dimitrov K.M."/>
            <person name="Suarez D.L."/>
            <person name="Swayne D.E."/>
        </authorList>
    </citation>
    <scope>NUCLEOTIDE SEQUENCE [LARGE SCALE GENOMIC DNA]</scope>
    <source>
        <strain evidence="7">ATCC 9175</strain>
    </source>
</reference>
<dbReference type="InterPro" id="IPR036390">
    <property type="entry name" value="WH_DNA-bd_sf"/>
</dbReference>
<dbReference type="InterPro" id="IPR036388">
    <property type="entry name" value="WH-like_DNA-bd_sf"/>
</dbReference>
<dbReference type="GO" id="GO:0003700">
    <property type="term" value="F:DNA-binding transcription factor activity"/>
    <property type="evidence" value="ECO:0007669"/>
    <property type="project" value="InterPro"/>
</dbReference>
<dbReference type="Proteomes" id="UP000234525">
    <property type="component" value="Unassembled WGS sequence"/>
</dbReference>
<keyword evidence="1" id="KW-0805">Transcription regulation</keyword>
<dbReference type="PANTHER" id="PTHR43537">
    <property type="entry name" value="TRANSCRIPTIONAL REGULATOR, GNTR FAMILY"/>
    <property type="match status" value="1"/>
</dbReference>
<dbReference type="SUPFAM" id="SSF46785">
    <property type="entry name" value="Winged helix' DNA-binding domain"/>
    <property type="match status" value="1"/>
</dbReference>
<dbReference type="Pfam" id="PF00392">
    <property type="entry name" value="GntR"/>
    <property type="match status" value="1"/>
</dbReference>
<dbReference type="InterPro" id="IPR000524">
    <property type="entry name" value="Tscrpt_reg_HTH_GntR"/>
</dbReference>
<keyword evidence="9" id="KW-1185">Reference proteome</keyword>
<evidence type="ECO:0000256" key="3">
    <source>
        <dbReference type="ARBA" id="ARBA00023163"/>
    </source>
</evidence>
<evidence type="ECO:0000313" key="9">
    <source>
        <dbReference type="Proteomes" id="UP000234525"/>
    </source>
</evidence>
<dbReference type="Gene3D" id="1.20.120.530">
    <property type="entry name" value="GntR ligand-binding domain-like"/>
    <property type="match status" value="1"/>
</dbReference>
<dbReference type="SMART" id="SM00345">
    <property type="entry name" value="HTH_GNTR"/>
    <property type="match status" value="1"/>
</dbReference>
<evidence type="ECO:0000259" key="5">
    <source>
        <dbReference type="PROSITE" id="PS50949"/>
    </source>
</evidence>
<dbReference type="Proteomes" id="UP000218620">
    <property type="component" value="Unassembled WGS sequence"/>
</dbReference>
<evidence type="ECO:0000256" key="2">
    <source>
        <dbReference type="ARBA" id="ARBA00023125"/>
    </source>
</evidence>
<gene>
    <name evidence="7" type="ORF">BAUR9175_02863</name>
    <name evidence="6" type="ORF">CIK65_14165</name>
</gene>
<accession>A0A2H1JWR9</accession>
<evidence type="ECO:0000313" key="6">
    <source>
        <dbReference type="EMBL" id="PCC42096.1"/>
    </source>
</evidence>
<feature type="region of interest" description="Disordered" evidence="4">
    <location>
        <begin position="302"/>
        <end position="329"/>
    </location>
</feature>
<proteinExistence type="predicted"/>
<evidence type="ECO:0000256" key="4">
    <source>
        <dbReference type="SAM" id="MobiDB-lite"/>
    </source>
</evidence>
<dbReference type="Pfam" id="PF07729">
    <property type="entry name" value="FCD"/>
    <property type="match status" value="1"/>
</dbReference>
<protein>
    <submittedName>
        <fullName evidence="7">Transcriptional regulator, GntR family</fullName>
    </submittedName>
</protein>
<accession>A0A2A3YS10</accession>
<keyword evidence="3" id="KW-0804">Transcription</keyword>